<evidence type="ECO:0000256" key="7">
    <source>
        <dbReference type="ARBA" id="ARBA00023132"/>
    </source>
</evidence>
<dbReference type="Proteomes" id="UP001161017">
    <property type="component" value="Unassembled WGS sequence"/>
</dbReference>
<dbReference type="GO" id="GO:0015031">
    <property type="term" value="P:protein transport"/>
    <property type="evidence" value="ECO:0007669"/>
    <property type="project" value="UniProtKB-KW"/>
</dbReference>
<dbReference type="GO" id="GO:0044614">
    <property type="term" value="C:nuclear pore cytoplasmic filaments"/>
    <property type="evidence" value="ECO:0007669"/>
    <property type="project" value="TreeGrafter"/>
</dbReference>
<dbReference type="InterPro" id="IPR012476">
    <property type="entry name" value="GLE1"/>
</dbReference>
<dbReference type="GO" id="GO:0005737">
    <property type="term" value="C:cytoplasm"/>
    <property type="evidence" value="ECO:0007669"/>
    <property type="project" value="TreeGrafter"/>
</dbReference>
<keyword evidence="3" id="KW-0813">Transport</keyword>
<keyword evidence="8" id="KW-0539">Nucleus</keyword>
<dbReference type="AlphaFoldDB" id="A0AA43QQ40"/>
<dbReference type="PANTHER" id="PTHR12960">
    <property type="entry name" value="GLE-1-RELATED"/>
    <property type="match status" value="1"/>
</dbReference>
<feature type="compositionally biased region" description="Basic and acidic residues" evidence="11">
    <location>
        <begin position="71"/>
        <end position="156"/>
    </location>
</feature>
<evidence type="ECO:0000256" key="9">
    <source>
        <dbReference type="ARBA" id="ARBA00026227"/>
    </source>
</evidence>
<accession>A0AA43QQ40</accession>
<protein>
    <recommendedName>
        <fullName evidence="9">mRNA export factor GLE1</fullName>
    </recommendedName>
    <alternativeName>
        <fullName evidence="10">Nucleoporin GLE1</fullName>
    </alternativeName>
</protein>
<feature type="compositionally biased region" description="Low complexity" evidence="11">
    <location>
        <begin position="167"/>
        <end position="192"/>
    </location>
</feature>
<organism evidence="12 13">
    <name type="scientific">Ramalina farinacea</name>
    <dbReference type="NCBI Taxonomy" id="258253"/>
    <lineage>
        <taxon>Eukaryota</taxon>
        <taxon>Fungi</taxon>
        <taxon>Dikarya</taxon>
        <taxon>Ascomycota</taxon>
        <taxon>Pezizomycotina</taxon>
        <taxon>Lecanoromycetes</taxon>
        <taxon>OSLEUM clade</taxon>
        <taxon>Lecanoromycetidae</taxon>
        <taxon>Lecanorales</taxon>
        <taxon>Lecanorineae</taxon>
        <taxon>Ramalinaceae</taxon>
        <taxon>Ramalina</taxon>
    </lineage>
</organism>
<comment type="similarity">
    <text evidence="2">Belongs to the GLE1 family.</text>
</comment>
<evidence type="ECO:0000256" key="3">
    <source>
        <dbReference type="ARBA" id="ARBA00022448"/>
    </source>
</evidence>
<keyword evidence="7" id="KW-0906">Nuclear pore complex</keyword>
<sequence>MSSPSRLPPDSPSRQLLRELGQLAISAQETFYQQLDRENEQKASLHKKALAAATAKHEKVRQSVELERQRLDAQVQAERERREAEVRRELEKQRREKAEREIEEKRREAERAKAFEAEQSKRDAIEKSRKEAADAAQARQREQAEAARKAQDEKTARQQQETDQAKARAQAAAKASSQQTQTTTPPKSQPTQLATPKPTSILQSTTPKDTPPVNKNVHFADSTIPTATPPQAQSSPTSDPQVEAEHAKYLTIHRRLKEMRAFMVSEAKTNKDLKQTMGDMRRSIQKSVGQLVEPTKDNKGINRQPHSTILTTLKNALTLPSPTIAIAPFFANPPPLQNNTADPNGPALLIYLLNIFCKAVIAQFIAEAGVKPQAADPVGIITSHIFAQDVLKWQGVPLIDILLAKYHLVCPLLFGIRPPSSTTDAQKPALGWWREEGSYLHPPTHSGPFIPPQQHYQRLTGLSAGFAALSLRNYSKAPKMINPFPDNHYWTCLARIANTPPDQLTESHFVVIKGLVECFAGKFVGFYGGAAVCALRVVVVDLPGRAKGEGGGRGGV</sequence>
<keyword evidence="13" id="KW-1185">Reference proteome</keyword>
<evidence type="ECO:0000313" key="12">
    <source>
        <dbReference type="EMBL" id="MDI1490525.1"/>
    </source>
</evidence>
<reference evidence="12" key="1">
    <citation type="journal article" date="2023" name="Genome Biol. Evol.">
        <title>First Whole Genome Sequence and Flow Cytometry Genome Size Data for the Lichen-Forming Fungus Ramalina farinacea (Ascomycota).</title>
        <authorList>
            <person name="Llewellyn T."/>
            <person name="Mian S."/>
            <person name="Hill R."/>
            <person name="Leitch I.J."/>
            <person name="Gaya E."/>
        </authorList>
    </citation>
    <scope>NUCLEOTIDE SEQUENCE</scope>
    <source>
        <strain evidence="12">LIQ254RAFAR</strain>
    </source>
</reference>
<evidence type="ECO:0000256" key="10">
    <source>
        <dbReference type="ARBA" id="ARBA00029983"/>
    </source>
</evidence>
<dbReference type="InterPro" id="IPR038506">
    <property type="entry name" value="GLE1-like_sf"/>
</dbReference>
<comment type="subcellular location">
    <subcellularLocation>
        <location evidence="1">Nucleus</location>
        <location evidence="1">Nuclear pore complex</location>
    </subcellularLocation>
</comment>
<dbReference type="GO" id="GO:0016973">
    <property type="term" value="P:poly(A)+ mRNA export from nucleus"/>
    <property type="evidence" value="ECO:0007669"/>
    <property type="project" value="InterPro"/>
</dbReference>
<evidence type="ECO:0000256" key="5">
    <source>
        <dbReference type="ARBA" id="ARBA00022927"/>
    </source>
</evidence>
<evidence type="ECO:0000256" key="6">
    <source>
        <dbReference type="ARBA" id="ARBA00023010"/>
    </source>
</evidence>
<dbReference type="GO" id="GO:0031369">
    <property type="term" value="F:translation initiation factor binding"/>
    <property type="evidence" value="ECO:0007669"/>
    <property type="project" value="TreeGrafter"/>
</dbReference>
<dbReference type="GO" id="GO:0005543">
    <property type="term" value="F:phospholipid binding"/>
    <property type="evidence" value="ECO:0007669"/>
    <property type="project" value="TreeGrafter"/>
</dbReference>
<evidence type="ECO:0000256" key="8">
    <source>
        <dbReference type="ARBA" id="ARBA00023242"/>
    </source>
</evidence>
<dbReference type="Gene3D" id="1.25.40.510">
    <property type="entry name" value="GLE1-like"/>
    <property type="match status" value="1"/>
</dbReference>
<evidence type="ECO:0000256" key="2">
    <source>
        <dbReference type="ARBA" id="ARBA00011056"/>
    </source>
</evidence>
<feature type="compositionally biased region" description="Polar residues" evidence="11">
    <location>
        <begin position="193"/>
        <end position="208"/>
    </location>
</feature>
<dbReference type="Pfam" id="PF07817">
    <property type="entry name" value="GLE1"/>
    <property type="match status" value="1"/>
</dbReference>
<keyword evidence="4" id="KW-0509">mRNA transport</keyword>
<keyword evidence="6" id="KW-0811">Translocation</keyword>
<name>A0AA43QQ40_9LECA</name>
<evidence type="ECO:0000313" key="13">
    <source>
        <dbReference type="Proteomes" id="UP001161017"/>
    </source>
</evidence>
<feature type="region of interest" description="Disordered" evidence="11">
    <location>
        <begin position="71"/>
        <end position="244"/>
    </location>
</feature>
<gene>
    <name evidence="12" type="ORF">OHK93_001729</name>
</gene>
<evidence type="ECO:0000256" key="1">
    <source>
        <dbReference type="ARBA" id="ARBA00004567"/>
    </source>
</evidence>
<dbReference type="EMBL" id="JAPUFD010000012">
    <property type="protein sequence ID" value="MDI1490525.1"/>
    <property type="molecule type" value="Genomic_DNA"/>
</dbReference>
<feature type="compositionally biased region" description="Polar residues" evidence="11">
    <location>
        <begin position="223"/>
        <end position="240"/>
    </location>
</feature>
<keyword evidence="5" id="KW-0653">Protein transport</keyword>
<evidence type="ECO:0000256" key="4">
    <source>
        <dbReference type="ARBA" id="ARBA00022816"/>
    </source>
</evidence>
<evidence type="ECO:0000256" key="11">
    <source>
        <dbReference type="SAM" id="MobiDB-lite"/>
    </source>
</evidence>
<proteinExistence type="inferred from homology"/>
<dbReference type="GO" id="GO:0000822">
    <property type="term" value="F:inositol hexakisphosphate binding"/>
    <property type="evidence" value="ECO:0007669"/>
    <property type="project" value="TreeGrafter"/>
</dbReference>
<comment type="caution">
    <text evidence="12">The sequence shown here is derived from an EMBL/GenBank/DDBJ whole genome shotgun (WGS) entry which is preliminary data.</text>
</comment>
<dbReference type="PANTHER" id="PTHR12960:SF0">
    <property type="entry name" value="MRNA EXPORT FACTOR GLE1"/>
    <property type="match status" value="1"/>
</dbReference>